<name>A0A8E2F1D2_9PEZI</name>
<evidence type="ECO:0000313" key="1">
    <source>
        <dbReference type="EMBL" id="OCL08505.1"/>
    </source>
</evidence>
<protein>
    <submittedName>
        <fullName evidence="1">Uncharacterized protein</fullName>
    </submittedName>
</protein>
<dbReference type="AlphaFoldDB" id="A0A8E2F1D2"/>
<reference evidence="1 2" key="1">
    <citation type="journal article" date="2016" name="Nat. Commun.">
        <title>Ectomycorrhizal ecology is imprinted in the genome of the dominant symbiotic fungus Cenococcum geophilum.</title>
        <authorList>
            <consortium name="DOE Joint Genome Institute"/>
            <person name="Peter M."/>
            <person name="Kohler A."/>
            <person name="Ohm R.A."/>
            <person name="Kuo A."/>
            <person name="Krutzmann J."/>
            <person name="Morin E."/>
            <person name="Arend M."/>
            <person name="Barry K.W."/>
            <person name="Binder M."/>
            <person name="Choi C."/>
            <person name="Clum A."/>
            <person name="Copeland A."/>
            <person name="Grisel N."/>
            <person name="Haridas S."/>
            <person name="Kipfer T."/>
            <person name="LaButti K."/>
            <person name="Lindquist E."/>
            <person name="Lipzen A."/>
            <person name="Maire R."/>
            <person name="Meier B."/>
            <person name="Mihaltcheva S."/>
            <person name="Molinier V."/>
            <person name="Murat C."/>
            <person name="Poggeler S."/>
            <person name="Quandt C.A."/>
            <person name="Sperisen C."/>
            <person name="Tritt A."/>
            <person name="Tisserant E."/>
            <person name="Crous P.W."/>
            <person name="Henrissat B."/>
            <person name="Nehls U."/>
            <person name="Egli S."/>
            <person name="Spatafora J.W."/>
            <person name="Grigoriev I.V."/>
            <person name="Martin F.M."/>
        </authorList>
    </citation>
    <scope>NUCLEOTIDE SEQUENCE [LARGE SCALE GENOMIC DNA]</scope>
    <source>
        <strain evidence="1 2">CBS 207.34</strain>
    </source>
</reference>
<proteinExistence type="predicted"/>
<sequence>MPGLAKKTPLEAYIESPISNEPVAEEVIRRASESPELEFPSGLATPIAPYSHRSYASSISTRSVRSAFLSDTSSAFSQCPDAVMSGPPRRRRKRKHLKNPPHMLVREGTLKRHKEGSSAGIATGEGKAKFYCAFCHRLLSVKAWKRDEEIHKPQIQWICMPHGFRDATSSKCVPLRVRRARRRSCGIVSPPNCRMFRKVY</sequence>
<organism evidence="1 2">
    <name type="scientific">Glonium stellatum</name>
    <dbReference type="NCBI Taxonomy" id="574774"/>
    <lineage>
        <taxon>Eukaryota</taxon>
        <taxon>Fungi</taxon>
        <taxon>Dikarya</taxon>
        <taxon>Ascomycota</taxon>
        <taxon>Pezizomycotina</taxon>
        <taxon>Dothideomycetes</taxon>
        <taxon>Pleosporomycetidae</taxon>
        <taxon>Gloniales</taxon>
        <taxon>Gloniaceae</taxon>
        <taxon>Glonium</taxon>
    </lineage>
</organism>
<accession>A0A8E2F1D2</accession>
<dbReference type="EMBL" id="KV749645">
    <property type="protein sequence ID" value="OCL08505.1"/>
    <property type="molecule type" value="Genomic_DNA"/>
</dbReference>
<gene>
    <name evidence="1" type="ORF">AOQ84DRAFT_39114</name>
</gene>
<evidence type="ECO:0000313" key="2">
    <source>
        <dbReference type="Proteomes" id="UP000250140"/>
    </source>
</evidence>
<dbReference type="Proteomes" id="UP000250140">
    <property type="component" value="Unassembled WGS sequence"/>
</dbReference>
<keyword evidence="2" id="KW-1185">Reference proteome</keyword>